<dbReference type="Gene3D" id="3.40.800.20">
    <property type="entry name" value="Histone deacetylase domain"/>
    <property type="match status" value="1"/>
</dbReference>
<dbReference type="CDD" id="cd09992">
    <property type="entry name" value="HDAC_classII"/>
    <property type="match status" value="1"/>
</dbReference>
<proteinExistence type="inferred from homology"/>
<gene>
    <name evidence="3" type="ORF">EYH37_04650</name>
</gene>
<sequence>MKVGFVYDERFLLHHRENHPESKYRLLAIEEGMSEKGLLSKVELIKPFPAHAELISLNHDPQYVEEVIYSSRAGEGWFDHDTYYNEYTFEVASLAVGGVISAIDLLLEGDIEGAFCALRPPGHHAEYAKAMGFCIFNNVAIGANYLLEKGLERVFIVDFDAHHGNGTQHSFYTEGRVFYFSTHQYPFYPGTGSAEERGVGEGLGTTLNLPMPFGAGDTLYRQAYGETLVSAVKGYKPQFLLVSAGYDLHQEDPLTGLNVTDKGVEFIVETIVLLSRELEIPVLFALEGGYNLDVLKRLVPRTIEIMLTA</sequence>
<dbReference type="InterPro" id="IPR023801">
    <property type="entry name" value="His_deacetylse_dom"/>
</dbReference>
<dbReference type="AlphaFoldDB" id="A0A9D1CGL4"/>
<dbReference type="InterPro" id="IPR023696">
    <property type="entry name" value="Ureohydrolase_dom_sf"/>
</dbReference>
<dbReference type="InterPro" id="IPR000286">
    <property type="entry name" value="HDACs"/>
</dbReference>
<name>A0A9D1CGL4_AQUAO</name>
<dbReference type="Proteomes" id="UP000606463">
    <property type="component" value="Unassembled WGS sequence"/>
</dbReference>
<feature type="domain" description="Histone deacetylase" evidence="2">
    <location>
        <begin position="19"/>
        <end position="304"/>
    </location>
</feature>
<comment type="caution">
    <text evidence="3">The sequence shown here is derived from an EMBL/GenBank/DDBJ whole genome shotgun (WGS) entry which is preliminary data.</text>
</comment>
<evidence type="ECO:0000313" key="4">
    <source>
        <dbReference type="Proteomes" id="UP000606463"/>
    </source>
</evidence>
<dbReference type="PRINTS" id="PR01270">
    <property type="entry name" value="HDASUPER"/>
</dbReference>
<reference evidence="3" key="1">
    <citation type="journal article" date="2020" name="ISME J.">
        <title>Gammaproteobacteria mediating utilization of methyl-, sulfur- and petroleum organic compounds in deep ocean hydrothermal plumes.</title>
        <authorList>
            <person name="Zhou Z."/>
            <person name="Liu Y."/>
            <person name="Pan J."/>
            <person name="Cron B.R."/>
            <person name="Toner B.M."/>
            <person name="Anantharaman K."/>
            <person name="Breier J.A."/>
            <person name="Dick G.J."/>
            <person name="Li M."/>
        </authorList>
    </citation>
    <scope>NUCLEOTIDE SEQUENCE</scope>
    <source>
        <strain evidence="3">SZUA-1501</strain>
    </source>
</reference>
<dbReference type="GO" id="GO:0040029">
    <property type="term" value="P:epigenetic regulation of gene expression"/>
    <property type="evidence" value="ECO:0007669"/>
    <property type="project" value="TreeGrafter"/>
</dbReference>
<dbReference type="InterPro" id="IPR037138">
    <property type="entry name" value="His_deacetylse_dom_sf"/>
</dbReference>
<dbReference type="PANTHER" id="PTHR10625">
    <property type="entry name" value="HISTONE DEACETYLASE HDAC1-RELATED"/>
    <property type="match status" value="1"/>
</dbReference>
<organism evidence="3 4">
    <name type="scientific">Aquifex aeolicus</name>
    <dbReference type="NCBI Taxonomy" id="63363"/>
    <lineage>
        <taxon>Bacteria</taxon>
        <taxon>Pseudomonadati</taxon>
        <taxon>Aquificota</taxon>
        <taxon>Aquificia</taxon>
        <taxon>Aquificales</taxon>
        <taxon>Aquificaceae</taxon>
        <taxon>Aquifex</taxon>
    </lineage>
</organism>
<protein>
    <submittedName>
        <fullName evidence="3">Histone deacetylase</fullName>
    </submittedName>
</protein>
<evidence type="ECO:0000259" key="2">
    <source>
        <dbReference type="Pfam" id="PF00850"/>
    </source>
</evidence>
<evidence type="ECO:0000313" key="3">
    <source>
        <dbReference type="EMBL" id="HIP98633.1"/>
    </source>
</evidence>
<dbReference type="EMBL" id="DQVE01000048">
    <property type="protein sequence ID" value="HIP98633.1"/>
    <property type="molecule type" value="Genomic_DNA"/>
</dbReference>
<comment type="similarity">
    <text evidence="1">Belongs to the histone deacetylase family.</text>
</comment>
<dbReference type="PANTHER" id="PTHR10625:SF10">
    <property type="entry name" value="HISTONE DEACETYLASE HDAC1"/>
    <property type="match status" value="1"/>
</dbReference>
<dbReference type="Pfam" id="PF00850">
    <property type="entry name" value="Hist_deacetyl"/>
    <property type="match status" value="1"/>
</dbReference>
<evidence type="ECO:0000256" key="1">
    <source>
        <dbReference type="ARBA" id="ARBA00005947"/>
    </source>
</evidence>
<dbReference type="SUPFAM" id="SSF52768">
    <property type="entry name" value="Arginase/deacetylase"/>
    <property type="match status" value="1"/>
</dbReference>
<dbReference type="GO" id="GO:0004407">
    <property type="term" value="F:histone deacetylase activity"/>
    <property type="evidence" value="ECO:0007669"/>
    <property type="project" value="TreeGrafter"/>
</dbReference>
<accession>A0A9D1CGL4</accession>